<evidence type="ECO:0000313" key="2">
    <source>
        <dbReference type="EnsemblPlants" id="PNT71123"/>
    </source>
</evidence>
<organism evidence="1">
    <name type="scientific">Brachypodium distachyon</name>
    <name type="common">Purple false brome</name>
    <name type="synonym">Trachynia distachya</name>
    <dbReference type="NCBI Taxonomy" id="15368"/>
    <lineage>
        <taxon>Eukaryota</taxon>
        <taxon>Viridiplantae</taxon>
        <taxon>Streptophyta</taxon>
        <taxon>Embryophyta</taxon>
        <taxon>Tracheophyta</taxon>
        <taxon>Spermatophyta</taxon>
        <taxon>Magnoliopsida</taxon>
        <taxon>Liliopsida</taxon>
        <taxon>Poales</taxon>
        <taxon>Poaceae</taxon>
        <taxon>BOP clade</taxon>
        <taxon>Pooideae</taxon>
        <taxon>Stipodae</taxon>
        <taxon>Brachypodieae</taxon>
        <taxon>Brachypodium</taxon>
    </lineage>
</organism>
<keyword evidence="3" id="KW-1185">Reference proteome</keyword>
<dbReference type="EMBL" id="CM000881">
    <property type="protein sequence ID" value="PNT71123.1"/>
    <property type="molecule type" value="Genomic_DNA"/>
</dbReference>
<sequence>MASREVGQTEEWIDRFFNLLRFGIGARAARTRTPSTTNYDVHSPTWGDGRLVLLPSAMEATNPGHESS</sequence>
<evidence type="ECO:0000313" key="1">
    <source>
        <dbReference type="EMBL" id="PNT71123.1"/>
    </source>
</evidence>
<dbReference type="InParanoid" id="A0A2K2DA30"/>
<reference evidence="1 2" key="1">
    <citation type="journal article" date="2010" name="Nature">
        <title>Genome sequencing and analysis of the model grass Brachypodium distachyon.</title>
        <authorList>
            <consortium name="International Brachypodium Initiative"/>
        </authorList>
    </citation>
    <scope>NUCLEOTIDE SEQUENCE [LARGE SCALE GENOMIC DNA]</scope>
    <source>
        <strain evidence="1 2">Bd21</strain>
    </source>
</reference>
<reference evidence="1" key="2">
    <citation type="submission" date="2017-06" db="EMBL/GenBank/DDBJ databases">
        <title>WGS assembly of Brachypodium distachyon.</title>
        <authorList>
            <consortium name="The International Brachypodium Initiative"/>
            <person name="Lucas S."/>
            <person name="Harmon-Smith M."/>
            <person name="Lail K."/>
            <person name="Tice H."/>
            <person name="Grimwood J."/>
            <person name="Bruce D."/>
            <person name="Barry K."/>
            <person name="Shu S."/>
            <person name="Lindquist E."/>
            <person name="Wang M."/>
            <person name="Pitluck S."/>
            <person name="Vogel J.P."/>
            <person name="Garvin D.F."/>
            <person name="Mockler T.C."/>
            <person name="Schmutz J."/>
            <person name="Rokhsar D."/>
            <person name="Bevan M.W."/>
        </authorList>
    </citation>
    <scope>NUCLEOTIDE SEQUENCE</scope>
    <source>
        <strain evidence="1">Bd21</strain>
    </source>
</reference>
<dbReference type="OrthoDB" id="62312at2759"/>
<protein>
    <submittedName>
        <fullName evidence="1 2">Uncharacterized protein</fullName>
    </submittedName>
</protein>
<evidence type="ECO:0000313" key="3">
    <source>
        <dbReference type="Proteomes" id="UP000008810"/>
    </source>
</evidence>
<proteinExistence type="predicted"/>
<name>A0A2K2DA30_BRADI</name>
<reference evidence="2" key="3">
    <citation type="submission" date="2018-08" db="UniProtKB">
        <authorList>
            <consortium name="EnsemblPlants"/>
        </authorList>
    </citation>
    <scope>IDENTIFICATION</scope>
    <source>
        <strain evidence="2">cv. Bd21</strain>
    </source>
</reference>
<dbReference type="EnsemblPlants" id="PNT71123">
    <property type="protein sequence ID" value="PNT71123"/>
    <property type="gene ID" value="BRADI_2g23435v3"/>
</dbReference>
<dbReference type="Proteomes" id="UP000008810">
    <property type="component" value="Chromosome 2"/>
</dbReference>
<accession>A0A2K2DA30</accession>
<dbReference type="Gramene" id="PNT71123">
    <property type="protein sequence ID" value="PNT71123"/>
    <property type="gene ID" value="BRADI_2g23435v3"/>
</dbReference>
<dbReference type="AlphaFoldDB" id="A0A2K2DA30"/>
<gene>
    <name evidence="1" type="ORF">BRADI_2g23435v3</name>
</gene>